<reference evidence="2" key="1">
    <citation type="journal article" date="2024" name="IScience">
        <title>Strigolactones Initiate the Formation of Haustorium-like Structures in Castilleja.</title>
        <authorList>
            <person name="Buerger M."/>
            <person name="Peterson D."/>
            <person name="Chory J."/>
        </authorList>
    </citation>
    <scope>NUCLEOTIDE SEQUENCE [LARGE SCALE GENOMIC DNA]</scope>
</reference>
<organism evidence="1 2">
    <name type="scientific">Castilleja foliolosa</name>
    <dbReference type="NCBI Taxonomy" id="1961234"/>
    <lineage>
        <taxon>Eukaryota</taxon>
        <taxon>Viridiplantae</taxon>
        <taxon>Streptophyta</taxon>
        <taxon>Embryophyta</taxon>
        <taxon>Tracheophyta</taxon>
        <taxon>Spermatophyta</taxon>
        <taxon>Magnoliopsida</taxon>
        <taxon>eudicotyledons</taxon>
        <taxon>Gunneridae</taxon>
        <taxon>Pentapetalae</taxon>
        <taxon>asterids</taxon>
        <taxon>lamiids</taxon>
        <taxon>Lamiales</taxon>
        <taxon>Orobanchaceae</taxon>
        <taxon>Pedicularideae</taxon>
        <taxon>Castillejinae</taxon>
        <taxon>Castilleja</taxon>
    </lineage>
</organism>
<keyword evidence="2" id="KW-1185">Reference proteome</keyword>
<dbReference type="PANTHER" id="PTHR23274:SF48">
    <property type="entry name" value="ATP-DEPENDENT DNA HELICASE"/>
    <property type="match status" value="1"/>
</dbReference>
<proteinExistence type="predicted"/>
<dbReference type="InterPro" id="IPR027417">
    <property type="entry name" value="P-loop_NTPase"/>
</dbReference>
<accession>A0ABD3CXB0</accession>
<dbReference type="AlphaFoldDB" id="A0ABD3CXB0"/>
<dbReference type="PANTHER" id="PTHR23274">
    <property type="entry name" value="DNA HELICASE-RELATED"/>
    <property type="match status" value="1"/>
</dbReference>
<protein>
    <submittedName>
        <fullName evidence="1">Uncharacterized protein</fullName>
    </submittedName>
</protein>
<comment type="caution">
    <text evidence="1">The sequence shown here is derived from an EMBL/GenBank/DDBJ whole genome shotgun (WGS) entry which is preliminary data.</text>
</comment>
<dbReference type="EMBL" id="JAVIJP010000030">
    <property type="protein sequence ID" value="KAL3633227.1"/>
    <property type="molecule type" value="Genomic_DNA"/>
</dbReference>
<dbReference type="SUPFAM" id="SSF52540">
    <property type="entry name" value="P-loop containing nucleoside triphosphate hydrolases"/>
    <property type="match status" value="1"/>
</dbReference>
<sequence length="120" mass="14238">MRLCNGTRLVITKLSTHVIEYKILIGTKSGEKVLLSRLNLTPPDSRIPFKFQRKQFLIIISYVMTINKSQVQSLTNVGLFLRKPVYKSWTIVCWLFQCHQSEGFEDISVRRRRYEFIRDR</sequence>
<dbReference type="Proteomes" id="UP001632038">
    <property type="component" value="Unassembled WGS sequence"/>
</dbReference>
<name>A0ABD3CXB0_9LAMI</name>
<gene>
    <name evidence="1" type="ORF">CASFOL_022754</name>
</gene>
<evidence type="ECO:0000313" key="2">
    <source>
        <dbReference type="Proteomes" id="UP001632038"/>
    </source>
</evidence>
<evidence type="ECO:0000313" key="1">
    <source>
        <dbReference type="EMBL" id="KAL3633227.1"/>
    </source>
</evidence>